<dbReference type="InterPro" id="IPR041586">
    <property type="entry name" value="PsrA_TetR_C"/>
</dbReference>
<comment type="caution">
    <text evidence="8">The sequence shown here is derived from an EMBL/GenBank/DDBJ whole genome shotgun (WGS) entry which is preliminary data.</text>
</comment>
<dbReference type="SUPFAM" id="SSF48498">
    <property type="entry name" value="Tetracyclin repressor-like, C-terminal domain"/>
    <property type="match status" value="1"/>
</dbReference>
<dbReference type="PROSITE" id="PS01081">
    <property type="entry name" value="HTH_TETR_1"/>
    <property type="match status" value="1"/>
</dbReference>
<evidence type="ECO:0000259" key="7">
    <source>
        <dbReference type="PROSITE" id="PS50977"/>
    </source>
</evidence>
<evidence type="ECO:0000256" key="1">
    <source>
        <dbReference type="ARBA" id="ARBA00022491"/>
    </source>
</evidence>
<dbReference type="Pfam" id="PF00440">
    <property type="entry name" value="TetR_N"/>
    <property type="match status" value="1"/>
</dbReference>
<evidence type="ECO:0000313" key="9">
    <source>
        <dbReference type="Proteomes" id="UP000267418"/>
    </source>
</evidence>
<dbReference type="PROSITE" id="PS50977">
    <property type="entry name" value="HTH_TETR_2"/>
    <property type="match status" value="1"/>
</dbReference>
<keyword evidence="4" id="KW-0804">Transcription</keyword>
<feature type="region of interest" description="Disordered" evidence="6">
    <location>
        <begin position="1"/>
        <end position="58"/>
    </location>
</feature>
<feature type="compositionally biased region" description="Basic and acidic residues" evidence="6">
    <location>
        <begin position="13"/>
        <end position="27"/>
    </location>
</feature>
<keyword evidence="3 5" id="KW-0238">DNA-binding</keyword>
<reference evidence="8 9" key="1">
    <citation type="submission" date="2018-12" db="EMBL/GenBank/DDBJ databases">
        <title>The genome of Variovorax gossypii DSM 100435.</title>
        <authorList>
            <person name="Gao J."/>
            <person name="Sun J."/>
        </authorList>
    </citation>
    <scope>NUCLEOTIDE SEQUENCE [LARGE SCALE GENOMIC DNA]</scope>
    <source>
        <strain evidence="8 9">DSM 100435</strain>
    </source>
</reference>
<keyword evidence="2" id="KW-0805">Transcription regulation</keyword>
<dbReference type="PANTHER" id="PTHR30055:SF234">
    <property type="entry name" value="HTH-TYPE TRANSCRIPTIONAL REGULATOR BETI"/>
    <property type="match status" value="1"/>
</dbReference>
<dbReference type="PRINTS" id="PR00455">
    <property type="entry name" value="HTHTETR"/>
</dbReference>
<dbReference type="Proteomes" id="UP000267418">
    <property type="component" value="Unassembled WGS sequence"/>
</dbReference>
<keyword evidence="1" id="KW-0678">Repressor</keyword>
<dbReference type="AlphaFoldDB" id="A0A3S0J451"/>
<evidence type="ECO:0000256" key="4">
    <source>
        <dbReference type="ARBA" id="ARBA00023163"/>
    </source>
</evidence>
<organism evidence="8 9">
    <name type="scientific">Variovorax gossypii</name>
    <dbReference type="NCBI Taxonomy" id="1679495"/>
    <lineage>
        <taxon>Bacteria</taxon>
        <taxon>Pseudomonadati</taxon>
        <taxon>Pseudomonadota</taxon>
        <taxon>Betaproteobacteria</taxon>
        <taxon>Burkholderiales</taxon>
        <taxon>Comamonadaceae</taxon>
        <taxon>Variovorax</taxon>
    </lineage>
</organism>
<protein>
    <submittedName>
        <fullName evidence="8">TetR/AcrR family transcriptional regulator</fullName>
    </submittedName>
</protein>
<feature type="domain" description="HTH tetR-type" evidence="7">
    <location>
        <begin position="56"/>
        <end position="116"/>
    </location>
</feature>
<evidence type="ECO:0000313" key="8">
    <source>
        <dbReference type="EMBL" id="RTQ32803.1"/>
    </source>
</evidence>
<dbReference type="EMBL" id="RXOE01000005">
    <property type="protein sequence ID" value="RTQ32803.1"/>
    <property type="molecule type" value="Genomic_DNA"/>
</dbReference>
<dbReference type="OrthoDB" id="2356263at2"/>
<dbReference type="Pfam" id="PF17939">
    <property type="entry name" value="TetR_C_30"/>
    <property type="match status" value="1"/>
</dbReference>
<keyword evidence="9" id="KW-1185">Reference proteome</keyword>
<dbReference type="GO" id="GO:0003700">
    <property type="term" value="F:DNA-binding transcription factor activity"/>
    <property type="evidence" value="ECO:0007669"/>
    <property type="project" value="TreeGrafter"/>
</dbReference>
<evidence type="ECO:0000256" key="6">
    <source>
        <dbReference type="SAM" id="MobiDB-lite"/>
    </source>
</evidence>
<name>A0A3S0J451_9BURK</name>
<dbReference type="SUPFAM" id="SSF46689">
    <property type="entry name" value="Homeodomain-like"/>
    <property type="match status" value="1"/>
</dbReference>
<dbReference type="Gene3D" id="1.10.357.10">
    <property type="entry name" value="Tetracycline Repressor, domain 2"/>
    <property type="match status" value="1"/>
</dbReference>
<sequence>MERPARSRNMIHRPREADRPRADRESSKAMGKSIHLDNSAATTEAAESSPHRRRKSDARENILRAAEGLFAEHGFTGSSLRNIAESAGVNQGMIHYFFRSKEALFQETYLHRGTPMVEERMRLLDAEEAAAKGAPVPLERLIESFLAPAFKLAMSGDSGRAFLRMQAHLQLDGTPFANELRQRLYDVSSRRFVAAFARSLADLSREDVSWRFMFMLGSYQYALADTGRVDVISDGLCSGKNIAESLRQIVPFLAAAMRAPGLTIASDKPSRKR</sequence>
<dbReference type="PANTHER" id="PTHR30055">
    <property type="entry name" value="HTH-TYPE TRANSCRIPTIONAL REGULATOR RUTR"/>
    <property type="match status" value="1"/>
</dbReference>
<dbReference type="InterPro" id="IPR009057">
    <property type="entry name" value="Homeodomain-like_sf"/>
</dbReference>
<evidence type="ECO:0000256" key="2">
    <source>
        <dbReference type="ARBA" id="ARBA00023015"/>
    </source>
</evidence>
<gene>
    <name evidence="8" type="ORF">EJP69_18970</name>
</gene>
<proteinExistence type="predicted"/>
<dbReference type="GO" id="GO:0000976">
    <property type="term" value="F:transcription cis-regulatory region binding"/>
    <property type="evidence" value="ECO:0007669"/>
    <property type="project" value="TreeGrafter"/>
</dbReference>
<dbReference type="InterPro" id="IPR001647">
    <property type="entry name" value="HTH_TetR"/>
</dbReference>
<dbReference type="InterPro" id="IPR023772">
    <property type="entry name" value="DNA-bd_HTH_TetR-type_CS"/>
</dbReference>
<dbReference type="InterPro" id="IPR050109">
    <property type="entry name" value="HTH-type_TetR-like_transc_reg"/>
</dbReference>
<feature type="DNA-binding region" description="H-T-H motif" evidence="5">
    <location>
        <begin position="79"/>
        <end position="98"/>
    </location>
</feature>
<accession>A0A3S0J451</accession>
<evidence type="ECO:0000256" key="3">
    <source>
        <dbReference type="ARBA" id="ARBA00023125"/>
    </source>
</evidence>
<dbReference type="InterPro" id="IPR036271">
    <property type="entry name" value="Tet_transcr_reg_TetR-rel_C_sf"/>
</dbReference>
<feature type="compositionally biased region" description="Low complexity" evidence="6">
    <location>
        <begin position="39"/>
        <end position="48"/>
    </location>
</feature>
<evidence type="ECO:0000256" key="5">
    <source>
        <dbReference type="PROSITE-ProRule" id="PRU00335"/>
    </source>
</evidence>